<evidence type="ECO:0000256" key="2">
    <source>
        <dbReference type="SAM" id="MobiDB-lite"/>
    </source>
</evidence>
<name>A0A4R2KVP4_9RHOB</name>
<dbReference type="EMBL" id="SLWW01000008">
    <property type="protein sequence ID" value="TCO70785.1"/>
    <property type="molecule type" value="Genomic_DNA"/>
</dbReference>
<dbReference type="PANTHER" id="PTHR43019">
    <property type="entry name" value="SERINE ENDOPROTEASE DEGS"/>
    <property type="match status" value="1"/>
</dbReference>
<feature type="coiled-coil region" evidence="1">
    <location>
        <begin position="254"/>
        <end position="281"/>
    </location>
</feature>
<organism evidence="3 4">
    <name type="scientific">Rhodovulum euryhalinum</name>
    <dbReference type="NCBI Taxonomy" id="35805"/>
    <lineage>
        <taxon>Bacteria</taxon>
        <taxon>Pseudomonadati</taxon>
        <taxon>Pseudomonadota</taxon>
        <taxon>Alphaproteobacteria</taxon>
        <taxon>Rhodobacterales</taxon>
        <taxon>Paracoccaceae</taxon>
        <taxon>Rhodovulum</taxon>
    </lineage>
</organism>
<accession>A0A4R2KVP4</accession>
<dbReference type="InterPro" id="IPR043504">
    <property type="entry name" value="Peptidase_S1_PA_chymotrypsin"/>
</dbReference>
<keyword evidence="4" id="KW-1185">Reference proteome</keyword>
<dbReference type="Gene3D" id="2.40.10.10">
    <property type="entry name" value="Trypsin-like serine proteases"/>
    <property type="match status" value="2"/>
</dbReference>
<gene>
    <name evidence="3" type="ORF">EV655_10826</name>
</gene>
<dbReference type="Pfam" id="PF13365">
    <property type="entry name" value="Trypsin_2"/>
    <property type="match status" value="1"/>
</dbReference>
<dbReference type="OrthoDB" id="8455335at2"/>
<proteinExistence type="predicted"/>
<dbReference type="Proteomes" id="UP000295142">
    <property type="component" value="Unassembled WGS sequence"/>
</dbReference>
<comment type="caution">
    <text evidence="3">The sequence shown here is derived from an EMBL/GenBank/DDBJ whole genome shotgun (WGS) entry which is preliminary data.</text>
</comment>
<sequence>MAQRRGASSMNESPSPGGGLGLLSGAVLLGGLLSWVPLGQAAADEIADTVVYIECTDPEGRKRVGSGVLVSAEGHVLTAAHVAPRRSVCKGYPGVADSNNARVMVLQPESVPGDYDVMLLKFSQDDDYPFLRFCPLQERMIRKRIYAAGFPNGTRSYKPSFRAGILSTTETTPDGIIETDSLLAQGMSGGPVLADDEKSLIGIVSGVETNRIGEPDYYGITPIAAITSTAFRLTENTEGCYPDRLSPAEIEARLDEMSGKLDALGQQVAELKDRSAELEQSMTLVWSTLNTLSDAFIGGMTVSRTTVESLAGKIEFVERLVDKLEGLNMELPETDPSLERTLAAALEGPPIRQTLDVIYEELAKPIWRFSARIEGGWEMMALAYERQISAPIFSQSLRFCLTPMFMPAVGSDATLAESPKVKDFYTLLDDRFRTNPAIVRTCQSIEHAPLAGRAAEARSGGGSGGEAPRSLSSSGQYIHLFPDSSVQQHFFAAEARREAGELEPWNGWYYLQVVKETVAPGNGGEITPEIVLRAIIDATLDEDEGYESQVILPCKVYSAGIGGQGGDMLALDPARQMSDLLSSENPRLEQNETCYSDPS</sequence>
<dbReference type="AlphaFoldDB" id="A0A4R2KVP4"/>
<evidence type="ECO:0000256" key="1">
    <source>
        <dbReference type="SAM" id="Coils"/>
    </source>
</evidence>
<feature type="region of interest" description="Disordered" evidence="2">
    <location>
        <begin position="580"/>
        <end position="599"/>
    </location>
</feature>
<protein>
    <submittedName>
        <fullName evidence="3">Trypsin-like peptidase</fullName>
    </submittedName>
</protein>
<keyword evidence="1" id="KW-0175">Coiled coil</keyword>
<evidence type="ECO:0000313" key="3">
    <source>
        <dbReference type="EMBL" id="TCO70785.1"/>
    </source>
</evidence>
<evidence type="ECO:0000313" key="4">
    <source>
        <dbReference type="Proteomes" id="UP000295142"/>
    </source>
</evidence>
<dbReference type="InterPro" id="IPR009003">
    <property type="entry name" value="Peptidase_S1_PA"/>
</dbReference>
<dbReference type="PANTHER" id="PTHR43019:SF23">
    <property type="entry name" value="PROTEASE DO-LIKE 5, CHLOROPLASTIC"/>
    <property type="match status" value="1"/>
</dbReference>
<dbReference type="SUPFAM" id="SSF50494">
    <property type="entry name" value="Trypsin-like serine proteases"/>
    <property type="match status" value="1"/>
</dbReference>
<reference evidence="3 4" key="1">
    <citation type="submission" date="2019-03" db="EMBL/GenBank/DDBJ databases">
        <title>Genomic Encyclopedia of Type Strains, Phase IV (KMG-IV): sequencing the most valuable type-strain genomes for metagenomic binning, comparative biology and taxonomic classification.</title>
        <authorList>
            <person name="Goeker M."/>
        </authorList>
    </citation>
    <scope>NUCLEOTIDE SEQUENCE [LARGE SCALE GENOMIC DNA]</scope>
    <source>
        <strain evidence="3 4">DSM 4868</strain>
    </source>
</reference>